<feature type="region of interest" description="Disordered" evidence="1">
    <location>
        <begin position="57"/>
        <end position="77"/>
    </location>
</feature>
<dbReference type="PANTHER" id="PTHR38790">
    <property type="entry name" value="2EXR DOMAIN-CONTAINING PROTEIN-RELATED"/>
    <property type="match status" value="1"/>
</dbReference>
<dbReference type="PANTHER" id="PTHR38790:SF9">
    <property type="entry name" value="F-BOX DOMAIN-CONTAINING PROTEIN"/>
    <property type="match status" value="1"/>
</dbReference>
<dbReference type="Pfam" id="PF24864">
    <property type="entry name" value="DUF7730"/>
    <property type="match status" value="1"/>
</dbReference>
<dbReference type="AlphaFoldDB" id="A0A3D8Q7J7"/>
<accession>A0A3D8Q7J7</accession>
<dbReference type="EMBL" id="PDLM01000019">
    <property type="protein sequence ID" value="RDW57608.1"/>
    <property type="molecule type" value="Genomic_DNA"/>
</dbReference>
<evidence type="ECO:0000256" key="1">
    <source>
        <dbReference type="SAM" id="MobiDB-lite"/>
    </source>
</evidence>
<sequence length="312" mass="35892">MGFYFDAPTSLTASAADKVERSRRRTSSSLLSSKRASASAASSNPFLGKLKRIAHGESSSSPSLKAQDHKSVNPTPTRQSQFFRLPLDLRQKVYGYIVGQNELLHVLLRYRASPARWRVAYRRCHAGGIVDDCALKNCREFHDLVKGSYYGKFDNVGGLFLTSRDIYEEASQVLYNQNTLEFDHPLSFITLSKEISLSSLHSIRSITIDLQRQIYTYGSDNFSLCTSLHPNQWLQMWEYISTMSGLEIVRVRFQLLIHGWMGWTEQEILEPLYNVKQPLRIFEVDMPWSQEETSFNHDDKERKVPFKLIAHK</sequence>
<evidence type="ECO:0000259" key="2">
    <source>
        <dbReference type="Pfam" id="PF24864"/>
    </source>
</evidence>
<keyword evidence="4" id="KW-1185">Reference proteome</keyword>
<reference evidence="3 4" key="1">
    <citation type="journal article" date="2018" name="IMA Fungus">
        <title>IMA Genome-F 9: Draft genome sequence of Annulohypoxylon stygium, Aspergillus mulundensis, Berkeleyomyces basicola (syn. Thielaviopsis basicola), Ceratocystis smalleyi, two Cercospora beticola strains, Coleophoma cylindrospora, Fusarium fracticaudum, Phialophora cf. hyalina, and Morchella septimelata.</title>
        <authorList>
            <person name="Wingfield B.D."/>
            <person name="Bills G.F."/>
            <person name="Dong Y."/>
            <person name="Huang W."/>
            <person name="Nel W.J."/>
            <person name="Swalarsk-Parry B.S."/>
            <person name="Vaghefi N."/>
            <person name="Wilken P.M."/>
            <person name="An Z."/>
            <person name="de Beer Z.W."/>
            <person name="De Vos L."/>
            <person name="Chen L."/>
            <person name="Duong T.A."/>
            <person name="Gao Y."/>
            <person name="Hammerbacher A."/>
            <person name="Kikkert J.R."/>
            <person name="Li Y."/>
            <person name="Li H."/>
            <person name="Li K."/>
            <person name="Li Q."/>
            <person name="Liu X."/>
            <person name="Ma X."/>
            <person name="Naidoo K."/>
            <person name="Pethybridge S.J."/>
            <person name="Sun J."/>
            <person name="Steenkamp E.T."/>
            <person name="van der Nest M.A."/>
            <person name="van Wyk S."/>
            <person name="Wingfield M.J."/>
            <person name="Xiong C."/>
            <person name="Yue Q."/>
            <person name="Zhang X."/>
        </authorList>
    </citation>
    <scope>NUCLEOTIDE SEQUENCE [LARGE SCALE GENOMIC DNA]</scope>
    <source>
        <strain evidence="3 4">BP6252</strain>
    </source>
</reference>
<gene>
    <name evidence="3" type="ORF">BP6252_13690</name>
</gene>
<feature type="region of interest" description="Disordered" evidence="1">
    <location>
        <begin position="15"/>
        <end position="43"/>
    </location>
</feature>
<evidence type="ECO:0000313" key="4">
    <source>
        <dbReference type="Proteomes" id="UP000256645"/>
    </source>
</evidence>
<dbReference type="Proteomes" id="UP000256645">
    <property type="component" value="Unassembled WGS sequence"/>
</dbReference>
<evidence type="ECO:0000313" key="3">
    <source>
        <dbReference type="EMBL" id="RDW57608.1"/>
    </source>
</evidence>
<comment type="caution">
    <text evidence="3">The sequence shown here is derived from an EMBL/GenBank/DDBJ whole genome shotgun (WGS) entry which is preliminary data.</text>
</comment>
<feature type="domain" description="DUF7730" evidence="2">
    <location>
        <begin position="77"/>
        <end position="296"/>
    </location>
</feature>
<dbReference type="InterPro" id="IPR056632">
    <property type="entry name" value="DUF7730"/>
</dbReference>
<dbReference type="OrthoDB" id="4757095at2759"/>
<protein>
    <recommendedName>
        <fullName evidence="2">DUF7730 domain-containing protein</fullName>
    </recommendedName>
</protein>
<name>A0A3D8Q7J7_9HELO</name>
<organism evidence="3 4">
    <name type="scientific">Coleophoma cylindrospora</name>
    <dbReference type="NCBI Taxonomy" id="1849047"/>
    <lineage>
        <taxon>Eukaryota</taxon>
        <taxon>Fungi</taxon>
        <taxon>Dikarya</taxon>
        <taxon>Ascomycota</taxon>
        <taxon>Pezizomycotina</taxon>
        <taxon>Leotiomycetes</taxon>
        <taxon>Helotiales</taxon>
        <taxon>Dermateaceae</taxon>
        <taxon>Coleophoma</taxon>
    </lineage>
</organism>
<feature type="compositionally biased region" description="Low complexity" evidence="1">
    <location>
        <begin position="27"/>
        <end position="43"/>
    </location>
</feature>
<proteinExistence type="predicted"/>